<comment type="function">
    <text evidence="2">Catalyzes the activation of alpha-aminoadipate by ATP-dependent adenylation and the reduction of activated alpha-aminoadipate by NADPH. The activated alpha-aminoadipate is bound to the phosphopantheinyl group of the enzyme itself before it is reduced to (S)-2-amino-6-oxohexanoate.</text>
</comment>
<dbReference type="Proteomes" id="UP001362899">
    <property type="component" value="Unassembled WGS sequence"/>
</dbReference>
<keyword evidence="21" id="KW-1185">Reference proteome</keyword>
<feature type="compositionally biased region" description="Basic and acidic residues" evidence="18">
    <location>
        <begin position="392"/>
        <end position="402"/>
    </location>
</feature>
<dbReference type="NCBIfam" id="TIGR01733">
    <property type="entry name" value="AA-adenyl-dom"/>
    <property type="match status" value="1"/>
</dbReference>
<protein>
    <recommendedName>
        <fullName evidence="14">Alpha-aminoadipate reductase</fullName>
        <ecNumber evidence="6">1.2.1.31</ecNumber>
        <ecNumber evidence="5">1.2.1.95</ecNumber>
    </recommendedName>
    <alternativeName>
        <fullName evidence="13">L-aminoadipate-semialdehyde dehydrogenase</fullName>
    </alternativeName>
</protein>
<dbReference type="InterPro" id="IPR006162">
    <property type="entry name" value="Ppantetheine_attach_site"/>
</dbReference>
<dbReference type="PROSITE" id="PS00012">
    <property type="entry name" value="PHOSPHOPANTETHEINE"/>
    <property type="match status" value="1"/>
</dbReference>
<evidence type="ECO:0000256" key="13">
    <source>
        <dbReference type="ARBA" id="ARBA00031335"/>
    </source>
</evidence>
<dbReference type="InterPro" id="IPR010071">
    <property type="entry name" value="AA_adenyl_dom"/>
</dbReference>
<evidence type="ECO:0000256" key="1">
    <source>
        <dbReference type="ARBA" id="ARBA00001957"/>
    </source>
</evidence>
<evidence type="ECO:0000256" key="4">
    <source>
        <dbReference type="ARBA" id="ARBA00006432"/>
    </source>
</evidence>
<dbReference type="GO" id="GO:0019878">
    <property type="term" value="P:lysine biosynthetic process via aminoadipic acid"/>
    <property type="evidence" value="ECO:0007669"/>
    <property type="project" value="UniProtKB-ARBA"/>
</dbReference>
<dbReference type="InterPro" id="IPR045851">
    <property type="entry name" value="AMP-bd_C_sf"/>
</dbReference>
<sequence length="1376" mass="152224">MTHFQPTMSAWKEYLDNATLNALPTDFSRLNEGKVVDSRIAVPISQETDVALTALASNYNTTPYAVGLALFMVMVGRHSGDEDVVVGSCLESDKQHCVTRCQSVNKSVTFANLLDAVNSSFKVARSSPAVHSEVRTLFGGEDKFRCLFLEGPTSTLTHFSYKDMALIYSPSENQFVCHYNSLIFKRQRIQFFIDEFFQLILAAADSQPLMETSLITKSQLSSNAIPDPAANLDWENFRGPIQDLFAANAAKFPDRECIVETKNIYLENSTTRSFTYKQIDEASNIVAHYLVSSGIQIDDVVMIYAYRGVDLVISVMGVLKAGATFSVIDPAYPAARQNIYLSVAKPRGLIVLKKAGILSPAVKEYINANLELKAELLNLELLNNGDVNADKDLSDAKSRKDQQTGVKVGPDNHPTLSFTSGSEGIPKGVRGRHFSLAYYFPWMGETFGLSEKDRFTMLSGIAHDPIQRDIFTPLFFGAKLLVPTADDIGTPGRLAEWMGQNECTVTHLTPAMGQLLSAQATANIPALKNAFFVGDILTKRDCLKLQTLARNTAIINMYGTTETQRAVSYFRIPSVTEDSQFLSTQKDVIPAGKGMHNVQMLIVNRAAPKNICAVGEIGEIYVRAAGLSDGYLDLPDMTDKKFLTSWFVEPEHWQKQSSKSADPEHGWLGIRDRLYRTGDLGRYMPDGNTEVTGRADDQIKIRGFRIELGEINTHLSKHKHVRENVTLVRRDKDEEPILVAYVVPEKYGQDDAFSAHESLDEDEQATPVVKGLVQYQRLIKDIKNYLKTKLPSYAIPSLIVPLSQLPLNPNGKIDKPRLPFPDTVQIELASKHFRKQAGDDVKFTHREEQIRDLWVGLLPSKPPVVEVSDSFFDLGGHSILATKMIFDARSAFGVPTLPLGAIFEAPTIQKFAKLVDDLANGDTALANSETVPDEPSSISYADDAEDLKNDMPDYITPMKPVPSKYTVFLTGGTGFLGSFILRDLMEREQTEMVYAQVRAKNQQHGLERIRASGQAYGIWKDEYEKRLIVVPGSLEKTHFGVDDTMWQTLVDEVDVIIHNGALVHWVYPYETLRGPNVVGSLNVMDMCAAGKPKYYTFISSTSVLDSQYYMDLSDNLIELGKDGIPESDPLDGSRIGLGTGYGQSKWAGEYLARYAGANKGLRGTIVRPGYILGDSVTGVSNTDDFLLRMLKGCEELGQFPAITNTVNMVPVDHVARVVVAATLNADSLKDVSVVQVTSHPRITFDKFLGALNQFGYNVEESDYVHWRTSLEKHVVERGDSALFPLLHFVLDNLPQDTKAPELDDSNARIILAADAKWTGKDCSAGASVDVKTLGTYLSFLVAIGFMNKPQVEGKLEKASISPELLENFAIAGGRNH</sequence>
<dbReference type="Gene3D" id="3.40.50.720">
    <property type="entry name" value="NAD(P)-binding Rossmann-like Domain"/>
    <property type="match status" value="1"/>
</dbReference>
<keyword evidence="10" id="KW-0521">NADP</keyword>
<dbReference type="NCBIfam" id="TIGR01746">
    <property type="entry name" value="Thioester-redct"/>
    <property type="match status" value="1"/>
</dbReference>
<keyword evidence="12" id="KW-0457">Lysine biosynthesis</keyword>
<comment type="catalytic activity">
    <reaction evidence="17">
        <text>(S)-2-amino-6-oxohexanoate + NADP(+) + H2O = L-2-aminoadipate + NADPH + 2 H(+)</text>
        <dbReference type="Rhea" id="RHEA:12304"/>
        <dbReference type="ChEBI" id="CHEBI:15377"/>
        <dbReference type="ChEBI" id="CHEBI:15378"/>
        <dbReference type="ChEBI" id="CHEBI:57783"/>
        <dbReference type="ChEBI" id="CHEBI:58321"/>
        <dbReference type="ChEBI" id="CHEBI:58349"/>
        <dbReference type="ChEBI" id="CHEBI:58672"/>
        <dbReference type="EC" id="1.2.1.31"/>
    </reaction>
</comment>
<dbReference type="PANTHER" id="PTHR44845:SF1">
    <property type="entry name" value="L-2-AMINOADIPATE REDUCTASE"/>
    <property type="match status" value="1"/>
</dbReference>
<dbReference type="SUPFAM" id="SSF47336">
    <property type="entry name" value="ACP-like"/>
    <property type="match status" value="1"/>
</dbReference>
<dbReference type="EMBL" id="BTGC01000008">
    <property type="protein sequence ID" value="GMM51696.1"/>
    <property type="molecule type" value="Genomic_DNA"/>
</dbReference>
<dbReference type="PIRSF" id="PIRSF001617">
    <property type="entry name" value="Alpha-AR"/>
    <property type="match status" value="1"/>
</dbReference>
<dbReference type="GO" id="GO:0004043">
    <property type="term" value="F:L-aminoadipate-semialdehyde dehydrogenase [NAD(P)+] activity"/>
    <property type="evidence" value="ECO:0007669"/>
    <property type="project" value="UniProtKB-EC"/>
</dbReference>
<comment type="caution">
    <text evidence="20">The sequence shown here is derived from an EMBL/GenBank/DDBJ whole genome shotgun (WGS) entry which is preliminary data.</text>
</comment>
<dbReference type="FunFam" id="3.40.50.720:FF:000787">
    <property type="entry name" value="L-2-aminoadipate reductase"/>
    <property type="match status" value="1"/>
</dbReference>
<comment type="cofactor">
    <cofactor evidence="1">
        <name>pantetheine 4'-phosphate</name>
        <dbReference type="ChEBI" id="CHEBI:47942"/>
    </cofactor>
</comment>
<evidence type="ECO:0000256" key="9">
    <source>
        <dbReference type="ARBA" id="ARBA00022605"/>
    </source>
</evidence>
<dbReference type="InterPro" id="IPR042099">
    <property type="entry name" value="ANL_N_sf"/>
</dbReference>
<evidence type="ECO:0000256" key="17">
    <source>
        <dbReference type="ARBA" id="ARBA00049537"/>
    </source>
</evidence>
<evidence type="ECO:0000256" key="11">
    <source>
        <dbReference type="ARBA" id="ARBA00023002"/>
    </source>
</evidence>
<evidence type="ECO:0000256" key="15">
    <source>
        <dbReference type="ARBA" id="ARBA00048260"/>
    </source>
</evidence>
<comment type="pathway">
    <text evidence="3">Amino-acid biosynthesis; L-lysine biosynthesis via AAA pathway; L-lysine from L-alpha-aminoadipate (fungal route): step 1/3.</text>
</comment>
<evidence type="ECO:0000256" key="14">
    <source>
        <dbReference type="ARBA" id="ARBA00032195"/>
    </source>
</evidence>
<dbReference type="PROSITE" id="PS50075">
    <property type="entry name" value="CARRIER"/>
    <property type="match status" value="1"/>
</dbReference>
<keyword evidence="7" id="KW-0596">Phosphopantetheine</keyword>
<evidence type="ECO:0000256" key="10">
    <source>
        <dbReference type="ARBA" id="ARBA00022857"/>
    </source>
</evidence>
<dbReference type="SUPFAM" id="SSF52777">
    <property type="entry name" value="CoA-dependent acyltransferases"/>
    <property type="match status" value="1"/>
</dbReference>
<dbReference type="Pfam" id="PF00668">
    <property type="entry name" value="Condensation"/>
    <property type="match status" value="1"/>
</dbReference>
<dbReference type="CDD" id="cd05235">
    <property type="entry name" value="SDR_e1"/>
    <property type="match status" value="1"/>
</dbReference>
<evidence type="ECO:0000256" key="7">
    <source>
        <dbReference type="ARBA" id="ARBA00022450"/>
    </source>
</evidence>
<dbReference type="InterPro" id="IPR036736">
    <property type="entry name" value="ACP-like_sf"/>
</dbReference>
<evidence type="ECO:0000256" key="12">
    <source>
        <dbReference type="ARBA" id="ARBA00023154"/>
    </source>
</evidence>
<evidence type="ECO:0000256" key="6">
    <source>
        <dbReference type="ARBA" id="ARBA00013073"/>
    </source>
</evidence>
<evidence type="ECO:0000256" key="2">
    <source>
        <dbReference type="ARBA" id="ARBA00003499"/>
    </source>
</evidence>
<dbReference type="Pfam" id="PF00550">
    <property type="entry name" value="PP-binding"/>
    <property type="match status" value="1"/>
</dbReference>
<evidence type="ECO:0000256" key="3">
    <source>
        <dbReference type="ARBA" id="ARBA00004827"/>
    </source>
</evidence>
<dbReference type="InterPro" id="IPR009081">
    <property type="entry name" value="PP-bd_ACP"/>
</dbReference>
<gene>
    <name evidence="20" type="ORF">DASB73_026590</name>
</gene>
<keyword evidence="11" id="KW-0560">Oxidoreductase</keyword>
<proteinExistence type="inferred from homology"/>
<dbReference type="InterPro" id="IPR013120">
    <property type="entry name" value="FAR_NAD-bd"/>
</dbReference>
<dbReference type="InterPro" id="IPR014397">
    <property type="entry name" value="Lys2"/>
</dbReference>
<dbReference type="PROSITE" id="PS00455">
    <property type="entry name" value="AMP_BINDING"/>
    <property type="match status" value="1"/>
</dbReference>
<dbReference type="SUPFAM" id="SSF51735">
    <property type="entry name" value="NAD(P)-binding Rossmann-fold domains"/>
    <property type="match status" value="1"/>
</dbReference>
<name>A0AAV5RKL9_STABA</name>
<dbReference type="EC" id="1.2.1.31" evidence="6"/>
<dbReference type="Pfam" id="PF00501">
    <property type="entry name" value="AMP-binding"/>
    <property type="match status" value="1"/>
</dbReference>
<dbReference type="Pfam" id="PF07993">
    <property type="entry name" value="NAD_binding_4"/>
    <property type="match status" value="1"/>
</dbReference>
<dbReference type="Gene3D" id="3.40.50.12780">
    <property type="entry name" value="N-terminal domain of ligase-like"/>
    <property type="match status" value="1"/>
</dbReference>
<evidence type="ECO:0000313" key="20">
    <source>
        <dbReference type="EMBL" id="GMM51696.1"/>
    </source>
</evidence>
<dbReference type="InterPro" id="IPR000873">
    <property type="entry name" value="AMP-dep_synth/lig_dom"/>
</dbReference>
<dbReference type="PANTHER" id="PTHR44845">
    <property type="entry name" value="CARRIER DOMAIN-CONTAINING PROTEIN"/>
    <property type="match status" value="1"/>
</dbReference>
<dbReference type="NCBIfam" id="TIGR03443">
    <property type="entry name" value="alpha_am_amid"/>
    <property type="match status" value="1"/>
</dbReference>
<dbReference type="Gene3D" id="3.30.300.30">
    <property type="match status" value="1"/>
</dbReference>
<dbReference type="EC" id="1.2.1.95" evidence="5"/>
<comment type="catalytic activity">
    <reaction evidence="15">
        <text>(S)-2-amino-6-oxohexanoate + AMP + diphosphate + NADP(+) = L-2-aminoadipate + ATP + NADPH + H(+)</text>
        <dbReference type="Rhea" id="RHEA:46936"/>
        <dbReference type="ChEBI" id="CHEBI:15378"/>
        <dbReference type="ChEBI" id="CHEBI:30616"/>
        <dbReference type="ChEBI" id="CHEBI:33019"/>
        <dbReference type="ChEBI" id="CHEBI:57783"/>
        <dbReference type="ChEBI" id="CHEBI:58321"/>
        <dbReference type="ChEBI" id="CHEBI:58349"/>
        <dbReference type="ChEBI" id="CHEBI:58672"/>
        <dbReference type="ChEBI" id="CHEBI:456215"/>
        <dbReference type="EC" id="1.2.1.95"/>
    </reaction>
</comment>
<evidence type="ECO:0000259" key="19">
    <source>
        <dbReference type="PROSITE" id="PS50075"/>
    </source>
</evidence>
<dbReference type="Gene3D" id="3.30.559.30">
    <property type="entry name" value="Nonribosomal peptide synthetase, condensation domain"/>
    <property type="match status" value="1"/>
</dbReference>
<accession>A0AAV5RKL9</accession>
<evidence type="ECO:0000256" key="5">
    <source>
        <dbReference type="ARBA" id="ARBA00012913"/>
    </source>
</evidence>
<keyword evidence="9" id="KW-0028">Amino-acid biosynthesis</keyword>
<dbReference type="SUPFAM" id="SSF56801">
    <property type="entry name" value="Acetyl-CoA synthetase-like"/>
    <property type="match status" value="1"/>
</dbReference>
<dbReference type="InterPro" id="IPR036291">
    <property type="entry name" value="NAD(P)-bd_dom_sf"/>
</dbReference>
<dbReference type="InterPro" id="IPR001242">
    <property type="entry name" value="Condensation_dom"/>
</dbReference>
<comment type="catalytic activity">
    <reaction evidence="16">
        <text>(S)-2-amino-6-oxohexanoate + NAD(+) + H2O = L-2-aminoadipate + NADH + 2 H(+)</text>
        <dbReference type="Rhea" id="RHEA:12308"/>
        <dbReference type="ChEBI" id="CHEBI:15377"/>
        <dbReference type="ChEBI" id="CHEBI:15378"/>
        <dbReference type="ChEBI" id="CHEBI:57540"/>
        <dbReference type="ChEBI" id="CHEBI:57945"/>
        <dbReference type="ChEBI" id="CHEBI:58321"/>
        <dbReference type="ChEBI" id="CHEBI:58672"/>
        <dbReference type="EC" id="1.2.1.31"/>
    </reaction>
</comment>
<feature type="domain" description="Carrier" evidence="19">
    <location>
        <begin position="841"/>
        <end position="919"/>
    </location>
</feature>
<dbReference type="InterPro" id="IPR010080">
    <property type="entry name" value="Thioester_reductase-like_dom"/>
</dbReference>
<evidence type="ECO:0000256" key="8">
    <source>
        <dbReference type="ARBA" id="ARBA00022553"/>
    </source>
</evidence>
<organism evidence="20 21">
    <name type="scientific">Starmerella bacillaris</name>
    <name type="common">Yeast</name>
    <name type="synonym">Candida zemplinina</name>
    <dbReference type="NCBI Taxonomy" id="1247836"/>
    <lineage>
        <taxon>Eukaryota</taxon>
        <taxon>Fungi</taxon>
        <taxon>Dikarya</taxon>
        <taxon>Ascomycota</taxon>
        <taxon>Saccharomycotina</taxon>
        <taxon>Dipodascomycetes</taxon>
        <taxon>Dipodascales</taxon>
        <taxon>Trichomonascaceae</taxon>
        <taxon>Starmerella</taxon>
    </lineage>
</organism>
<feature type="region of interest" description="Disordered" evidence="18">
    <location>
        <begin position="392"/>
        <end position="422"/>
    </location>
</feature>
<reference evidence="20 21" key="1">
    <citation type="journal article" date="2023" name="Elife">
        <title>Identification of key yeast species and microbe-microbe interactions impacting larval growth of Drosophila in the wild.</title>
        <authorList>
            <person name="Mure A."/>
            <person name="Sugiura Y."/>
            <person name="Maeda R."/>
            <person name="Honda K."/>
            <person name="Sakurai N."/>
            <person name="Takahashi Y."/>
            <person name="Watada M."/>
            <person name="Katoh T."/>
            <person name="Gotoh A."/>
            <person name="Gotoh Y."/>
            <person name="Taniguchi I."/>
            <person name="Nakamura K."/>
            <person name="Hayashi T."/>
            <person name="Katayama T."/>
            <person name="Uemura T."/>
            <person name="Hattori Y."/>
        </authorList>
    </citation>
    <scope>NUCLEOTIDE SEQUENCE [LARGE SCALE GENOMIC DNA]</scope>
    <source>
        <strain evidence="20 21">SB-73</strain>
    </source>
</reference>
<evidence type="ECO:0000256" key="16">
    <source>
        <dbReference type="ARBA" id="ARBA00048414"/>
    </source>
</evidence>
<keyword evidence="8" id="KW-0597">Phosphoprotein</keyword>
<evidence type="ECO:0000256" key="18">
    <source>
        <dbReference type="SAM" id="MobiDB-lite"/>
    </source>
</evidence>
<comment type="similarity">
    <text evidence="4">Belongs to the ATP-dependent AMP-binding enzyme family.</text>
</comment>
<dbReference type="Gene3D" id="1.10.1200.10">
    <property type="entry name" value="ACP-like"/>
    <property type="match status" value="1"/>
</dbReference>
<dbReference type="InterPro" id="IPR020845">
    <property type="entry name" value="AMP-binding_CS"/>
</dbReference>
<evidence type="ECO:0000313" key="21">
    <source>
        <dbReference type="Proteomes" id="UP001362899"/>
    </source>
</evidence>